<evidence type="ECO:0000313" key="4">
    <source>
        <dbReference type="EMBL" id="AGQ19234.1"/>
    </source>
</evidence>
<evidence type="ECO:0000256" key="2">
    <source>
        <dbReference type="SAM" id="MobiDB-lite"/>
    </source>
</evidence>
<reference evidence="4" key="1">
    <citation type="journal article" date="2013" name="Sci. Rep.">
        <title>Metagenomics uncovers a new group of low GC and ultra-small marine Actinobacteria.</title>
        <authorList>
            <person name="Ghai R."/>
            <person name="Mizuno C.M."/>
            <person name="Picazo A."/>
            <person name="Camacho A."/>
            <person name="Rodriguez-Valera F."/>
        </authorList>
    </citation>
    <scope>NUCLEOTIDE SEQUENCE</scope>
</reference>
<accession>S5DKD8</accession>
<feature type="region of interest" description="Disordered" evidence="2">
    <location>
        <begin position="83"/>
        <end position="112"/>
    </location>
</feature>
<evidence type="ECO:0000259" key="3">
    <source>
        <dbReference type="Pfam" id="PF01106"/>
    </source>
</evidence>
<dbReference type="GO" id="GO:0016226">
    <property type="term" value="P:iron-sulfur cluster assembly"/>
    <property type="evidence" value="ECO:0007669"/>
    <property type="project" value="InterPro"/>
</dbReference>
<feature type="domain" description="NIF system FeS cluster assembly NifU C-terminal" evidence="3">
    <location>
        <begin position="126"/>
        <end position="191"/>
    </location>
</feature>
<dbReference type="PANTHER" id="PTHR11178:SF51">
    <property type="entry name" value="FE_S BIOGENESIS PROTEIN NFUA"/>
    <property type="match status" value="1"/>
</dbReference>
<organism evidence="4">
    <name type="scientific">Candidatus Actinomarina minuta</name>
    <dbReference type="NCBI Taxonomy" id="1389454"/>
    <lineage>
        <taxon>Bacteria</taxon>
        <taxon>Bacillati</taxon>
        <taxon>Actinomycetota</taxon>
        <taxon>Actinomycetes</taxon>
        <taxon>Candidatus Actinomarinidae</taxon>
        <taxon>Candidatus Actinomarinales</taxon>
        <taxon>Candidatus Actinomarineae</taxon>
        <taxon>Candidatus Actinomarinaceae</taxon>
        <taxon>Candidatus Actinomarina</taxon>
    </lineage>
</organism>
<dbReference type="SUPFAM" id="SSF117916">
    <property type="entry name" value="Fe-S cluster assembly (FSCA) domain-like"/>
    <property type="match status" value="1"/>
</dbReference>
<dbReference type="SUPFAM" id="SSF89360">
    <property type="entry name" value="HesB-like domain"/>
    <property type="match status" value="1"/>
</dbReference>
<dbReference type="Gene3D" id="3.30.300.130">
    <property type="entry name" value="Fe-S cluster assembly (FSCA)"/>
    <property type="match status" value="1"/>
</dbReference>
<protein>
    <submittedName>
        <fullName evidence="4">IscR-regulated protein YhgI</fullName>
    </submittedName>
</protein>
<dbReference type="InterPro" id="IPR001075">
    <property type="entry name" value="NIF_FeS_clus_asmbl_NifU_C"/>
</dbReference>
<name>S5DKD8_9ACTN</name>
<dbReference type="Pfam" id="PF01106">
    <property type="entry name" value="NifU"/>
    <property type="match status" value="1"/>
</dbReference>
<sequence>MSDELNFKIGDEAVKTIIELRDQEPGEKEYALFLQIDGVHGNQFTYDLSFLDVEQARSDDKRVDFGDLVVIVAAKDIDKFEGASLDMSDDPQAPGLTMDNPNTPSPAMIGNPEDLPELKGEFAEKVQAVLESQINPAIASHGGAAQLIGVEGTDIYLKLGGGCQGCGMAQVTLTQGIEASLRQAVPEIGNIIDATDHAAGDNPYFASH</sequence>
<dbReference type="GO" id="GO:0051536">
    <property type="term" value="F:iron-sulfur cluster binding"/>
    <property type="evidence" value="ECO:0007669"/>
    <property type="project" value="InterPro"/>
</dbReference>
<dbReference type="GO" id="GO:0005506">
    <property type="term" value="F:iron ion binding"/>
    <property type="evidence" value="ECO:0007669"/>
    <property type="project" value="InterPro"/>
</dbReference>
<proteinExistence type="predicted"/>
<dbReference type="EMBL" id="KC811126">
    <property type="protein sequence ID" value="AGQ19234.1"/>
    <property type="molecule type" value="Genomic_DNA"/>
</dbReference>
<dbReference type="Gene3D" id="2.60.300.12">
    <property type="entry name" value="HesB-like domain"/>
    <property type="match status" value="1"/>
</dbReference>
<dbReference type="AlphaFoldDB" id="S5DKD8"/>
<evidence type="ECO:0000256" key="1">
    <source>
        <dbReference type="ARBA" id="ARBA00049958"/>
    </source>
</evidence>
<comment type="function">
    <text evidence="1">May be involved in the formation or repair of [Fe-S] clusters present in iron-sulfur proteins.</text>
</comment>
<dbReference type="InterPro" id="IPR035903">
    <property type="entry name" value="HesB-like_dom_sf"/>
</dbReference>
<dbReference type="InterPro" id="IPR034904">
    <property type="entry name" value="FSCA_dom_sf"/>
</dbReference>
<dbReference type="PANTHER" id="PTHR11178">
    <property type="entry name" value="IRON-SULFUR CLUSTER SCAFFOLD PROTEIN NFU-RELATED"/>
    <property type="match status" value="1"/>
</dbReference>